<gene>
    <name evidence="1" type="ORF">F4Y08_11420</name>
</gene>
<reference evidence="1" key="1">
    <citation type="submission" date="2019-09" db="EMBL/GenBank/DDBJ databases">
        <title>Characterisation of the sponge microbiome using genome-centric metagenomics.</title>
        <authorList>
            <person name="Engelberts J.P."/>
            <person name="Robbins S.J."/>
            <person name="De Goeij J.M."/>
            <person name="Aranda M."/>
            <person name="Bell S.C."/>
            <person name="Webster N.S."/>
        </authorList>
    </citation>
    <scope>NUCLEOTIDE SEQUENCE</scope>
    <source>
        <strain evidence="1">SB0662_bin_9</strain>
    </source>
</reference>
<name>A0A6B1DX41_9CHLR</name>
<sequence length="146" mass="15652">MVKFVIGRKADMVWSALLFITIFLPLASLSVDVPEYFRVATLLQGALDASAQQAVNDCLDLEGFSQTGTARLKSACIQQAAGQRFGSETSSLATGEHSPVLMSVACSNGCRSLQVQGGVSTRVFFSLSPRIRIVRAARSDVRMVHG</sequence>
<comment type="caution">
    <text evidence="1">The sequence shown here is derived from an EMBL/GenBank/DDBJ whole genome shotgun (WGS) entry which is preliminary data.</text>
</comment>
<dbReference type="AlphaFoldDB" id="A0A6B1DX41"/>
<dbReference type="EMBL" id="VXPY01000082">
    <property type="protein sequence ID" value="MYD90924.1"/>
    <property type="molecule type" value="Genomic_DNA"/>
</dbReference>
<organism evidence="1">
    <name type="scientific">Caldilineaceae bacterium SB0662_bin_9</name>
    <dbReference type="NCBI Taxonomy" id="2605258"/>
    <lineage>
        <taxon>Bacteria</taxon>
        <taxon>Bacillati</taxon>
        <taxon>Chloroflexota</taxon>
        <taxon>Caldilineae</taxon>
        <taxon>Caldilineales</taxon>
        <taxon>Caldilineaceae</taxon>
    </lineage>
</organism>
<proteinExistence type="predicted"/>
<evidence type="ECO:0000313" key="1">
    <source>
        <dbReference type="EMBL" id="MYD90924.1"/>
    </source>
</evidence>
<accession>A0A6B1DX41</accession>
<protein>
    <submittedName>
        <fullName evidence="1">Uncharacterized protein</fullName>
    </submittedName>
</protein>